<gene>
    <name evidence="6" type="ORF">BVC80_9101g305</name>
</gene>
<dbReference type="Pfam" id="PF04577">
    <property type="entry name" value="Glyco_transf_61"/>
    <property type="match status" value="1"/>
</dbReference>
<dbReference type="PANTHER" id="PTHR20961:SF108">
    <property type="entry name" value="GLYCOSYLTRANSFERASE"/>
    <property type="match status" value="1"/>
</dbReference>
<evidence type="ECO:0000313" key="6">
    <source>
        <dbReference type="EMBL" id="OVA09760.1"/>
    </source>
</evidence>
<evidence type="ECO:0000256" key="2">
    <source>
        <dbReference type="ARBA" id="ARBA00022676"/>
    </source>
</evidence>
<dbReference type="PANTHER" id="PTHR20961">
    <property type="entry name" value="GLYCOSYLTRANSFERASE"/>
    <property type="match status" value="1"/>
</dbReference>
<dbReference type="OrthoDB" id="529273at2759"/>
<accession>A0A200QGX9</accession>
<keyword evidence="7" id="KW-1185">Reference proteome</keyword>
<keyword evidence="4" id="KW-0325">Glycoprotein</keyword>
<protein>
    <submittedName>
        <fullName evidence="6">Glycosyltransferase AER61</fullName>
    </submittedName>
</protein>
<dbReference type="EMBL" id="MVGT01002051">
    <property type="protein sequence ID" value="OVA09760.1"/>
    <property type="molecule type" value="Genomic_DNA"/>
</dbReference>
<dbReference type="AlphaFoldDB" id="A0A200QGX9"/>
<comment type="subcellular location">
    <subcellularLocation>
        <location evidence="1">Golgi apparatus membrane</location>
        <topology evidence="1">Single-pass type II membrane protein</topology>
    </subcellularLocation>
</comment>
<feature type="domain" description="Glycosyltransferase 61 catalytic" evidence="5">
    <location>
        <begin position="178"/>
        <end position="293"/>
    </location>
</feature>
<evidence type="ECO:0000313" key="7">
    <source>
        <dbReference type="Proteomes" id="UP000195402"/>
    </source>
</evidence>
<dbReference type="GO" id="GO:0016763">
    <property type="term" value="F:pentosyltransferase activity"/>
    <property type="evidence" value="ECO:0007669"/>
    <property type="project" value="UniProtKB-ARBA"/>
</dbReference>
<dbReference type="InterPro" id="IPR007657">
    <property type="entry name" value="Glycosyltransferase_61"/>
</dbReference>
<keyword evidence="3 6" id="KW-0808">Transferase</keyword>
<comment type="caution">
    <text evidence="6">The sequence shown here is derived from an EMBL/GenBank/DDBJ whole genome shotgun (WGS) entry which is preliminary data.</text>
</comment>
<evidence type="ECO:0000256" key="3">
    <source>
        <dbReference type="ARBA" id="ARBA00022679"/>
    </source>
</evidence>
<dbReference type="Proteomes" id="UP000195402">
    <property type="component" value="Unassembled WGS sequence"/>
</dbReference>
<dbReference type="OMA" id="HVTHSIA"/>
<sequence>MNTGGDRAELDATGFSCDSSLHSDVCVSNEPVRIHMRSLTVYLSPNQSLPPINRTVHPYARKEDSTALSLVARVEILRGVNNKPPPPCDVTHDVSAVIFSSGGFIGNLFHEFNEIIIPLFLTTHHFQSHLRFIVTDFQAWWVSKYHRILTHLSHHDVINPAEDGKVHCFQGAVIGLKYHDNLACNTSDIPGGYSMNDFRRFLRDSFSLKIKNVAEIEKPVLRLISRPKTRVFLNENEIVGLAMELGFQVVTATPNQMSNLDKFSSEINSCSVLLGVHGAGLTNAVFMPEGAVLLQVVPLGLEWPSTFYYAQTVGEMNVRYLEYRINPEESSLLAKYGPDHPVITDPQSIHRQGYYAARAVYVDGQNLKLDLLRFRETLEQALKLIGGSSP</sequence>
<dbReference type="GO" id="GO:0000139">
    <property type="term" value="C:Golgi membrane"/>
    <property type="evidence" value="ECO:0007669"/>
    <property type="project" value="UniProtKB-SubCell"/>
</dbReference>
<name>A0A200QGX9_MACCD</name>
<dbReference type="STRING" id="56857.A0A200QGX9"/>
<dbReference type="InParanoid" id="A0A200QGX9"/>
<evidence type="ECO:0000256" key="4">
    <source>
        <dbReference type="ARBA" id="ARBA00023180"/>
    </source>
</evidence>
<proteinExistence type="predicted"/>
<dbReference type="InterPro" id="IPR049625">
    <property type="entry name" value="Glyco_transf_61_cat"/>
</dbReference>
<evidence type="ECO:0000259" key="5">
    <source>
        <dbReference type="Pfam" id="PF04577"/>
    </source>
</evidence>
<reference evidence="6 7" key="1">
    <citation type="journal article" date="2017" name="Mol. Plant">
        <title>The Genome of Medicinal Plant Macleaya cordata Provides New Insights into Benzylisoquinoline Alkaloids Metabolism.</title>
        <authorList>
            <person name="Liu X."/>
            <person name="Liu Y."/>
            <person name="Huang P."/>
            <person name="Ma Y."/>
            <person name="Qing Z."/>
            <person name="Tang Q."/>
            <person name="Cao H."/>
            <person name="Cheng P."/>
            <person name="Zheng Y."/>
            <person name="Yuan Z."/>
            <person name="Zhou Y."/>
            <person name="Liu J."/>
            <person name="Tang Z."/>
            <person name="Zhuo Y."/>
            <person name="Zhang Y."/>
            <person name="Yu L."/>
            <person name="Huang J."/>
            <person name="Yang P."/>
            <person name="Peng Q."/>
            <person name="Zhang J."/>
            <person name="Jiang W."/>
            <person name="Zhang Z."/>
            <person name="Lin K."/>
            <person name="Ro D.K."/>
            <person name="Chen X."/>
            <person name="Xiong X."/>
            <person name="Shang Y."/>
            <person name="Huang S."/>
            <person name="Zeng J."/>
        </authorList>
    </citation>
    <scope>NUCLEOTIDE SEQUENCE [LARGE SCALE GENOMIC DNA]</scope>
    <source>
        <strain evidence="7">cv. BLH2017</strain>
        <tissue evidence="6">Root</tissue>
    </source>
</reference>
<evidence type="ECO:0000256" key="1">
    <source>
        <dbReference type="ARBA" id="ARBA00004323"/>
    </source>
</evidence>
<organism evidence="6 7">
    <name type="scientific">Macleaya cordata</name>
    <name type="common">Five-seeded plume-poppy</name>
    <name type="synonym">Bocconia cordata</name>
    <dbReference type="NCBI Taxonomy" id="56857"/>
    <lineage>
        <taxon>Eukaryota</taxon>
        <taxon>Viridiplantae</taxon>
        <taxon>Streptophyta</taxon>
        <taxon>Embryophyta</taxon>
        <taxon>Tracheophyta</taxon>
        <taxon>Spermatophyta</taxon>
        <taxon>Magnoliopsida</taxon>
        <taxon>Ranunculales</taxon>
        <taxon>Papaveraceae</taxon>
        <taxon>Papaveroideae</taxon>
        <taxon>Macleaya</taxon>
    </lineage>
</organism>
<keyword evidence="2" id="KW-0328">Glycosyltransferase</keyword>